<dbReference type="NCBIfam" id="TIGR00527">
    <property type="entry name" value="gcvH"/>
    <property type="match status" value="1"/>
</dbReference>
<organism evidence="9 10">
    <name type="scientific">Sorlinia euscelidii</name>
    <dbReference type="NCBI Taxonomy" id="3081148"/>
    <lineage>
        <taxon>Bacteria</taxon>
        <taxon>Pseudomonadati</taxon>
        <taxon>Pseudomonadota</taxon>
        <taxon>Alphaproteobacteria</taxon>
        <taxon>Acetobacterales</taxon>
        <taxon>Acetobacteraceae</taxon>
        <taxon>Sorlinia</taxon>
    </lineage>
</organism>
<dbReference type="Pfam" id="PF01597">
    <property type="entry name" value="GCV_H"/>
    <property type="match status" value="1"/>
</dbReference>
<dbReference type="InterPro" id="IPR017453">
    <property type="entry name" value="GCV_H_sub"/>
</dbReference>
<dbReference type="InterPro" id="IPR028896">
    <property type="entry name" value="GcvT/YgfZ/DmdA"/>
</dbReference>
<evidence type="ECO:0000313" key="10">
    <source>
        <dbReference type="Proteomes" id="UP001312908"/>
    </source>
</evidence>
<dbReference type="InterPro" id="IPR029043">
    <property type="entry name" value="GcvT/YgfZ_C"/>
</dbReference>
<dbReference type="InterPro" id="IPR002930">
    <property type="entry name" value="GCV_H"/>
</dbReference>
<evidence type="ECO:0000256" key="6">
    <source>
        <dbReference type="ARBA" id="ARBA00047665"/>
    </source>
</evidence>
<gene>
    <name evidence="7" type="primary">gcvH</name>
    <name evidence="9" type="ORF">DOFOFD_03410</name>
</gene>
<dbReference type="NCBIfam" id="NF001567">
    <property type="entry name" value="PRK00389.1"/>
    <property type="match status" value="1"/>
</dbReference>
<sequence length="504" mass="53806">MSQTLCRTALHALHLRLGAKMVPFAGFDMPLHFKAGLMAEHLHTRRAAGLFDVSHMGQIEITAREGGFAAVATALEKLIPIDIAGLENGRQRYGFFTLPNGGLLDDLMVARRGEAVFMVVNASRQEKDLAHLRAHLEDRIIVTPLKNRALLALQGPLAAEIMSALCPPSHDMRFMDVIDTEIDGVACILTRSGYTGEDGFELSLPAAQATAVAEKILSDPRVLPIGLGARDSLRLEAGLCLYGQDIDENTTPIEASLQWAIPKCRRAGGTRAGGFLGDDVILKELAGGPAQCRVGLAATGRAPIRAGEMLYADPEAKTPIGKVTSGAYGPSFNGPVAMGYVTPAFKEVGQTIYAALRGKVMDVHIVGLNFVPPVTSDNERRMPNMMVFYTPSHEWVRLDGDVATVGITRHAAEELGELVFVEAKDAGTSLAQGEAAAVAESVKAASDIYAPVAGEIAGFNEQLSDSPHLVSEDPEGAGWIFTLRITDRTQLDGLLDATAYKASL</sequence>
<dbReference type="Gene3D" id="2.40.50.100">
    <property type="match status" value="1"/>
</dbReference>
<reference evidence="9 10" key="1">
    <citation type="submission" date="2023-10" db="EMBL/GenBank/DDBJ databases">
        <title>Sorlinia euscelidii gen. nov., sp. nov., an acetic acid bacteria isolated from the gut of Euscelidius variegatus emitter.</title>
        <authorList>
            <person name="Michoud G."/>
            <person name="Marasco R."/>
            <person name="Seferji K."/>
            <person name="Gonella E."/>
            <person name="Garuglieri E."/>
            <person name="Alma A."/>
            <person name="Mapelli F."/>
            <person name="Borin S."/>
            <person name="Daffonchio D."/>
            <person name="Crotti E."/>
        </authorList>
    </citation>
    <scope>NUCLEOTIDE SEQUENCE [LARGE SCALE GENOMIC DNA]</scope>
    <source>
        <strain evidence="9 10">EV16P</strain>
    </source>
</reference>
<comment type="similarity">
    <text evidence="2 7">Belongs to the GcvH family.</text>
</comment>
<keyword evidence="4" id="KW-0808">Transferase</keyword>
<feature type="domain" description="Lipoyl-binding" evidence="8">
    <location>
        <begin position="402"/>
        <end position="484"/>
    </location>
</feature>
<dbReference type="NCBIfam" id="NF010093">
    <property type="entry name" value="PRK13579.1"/>
    <property type="match status" value="1"/>
</dbReference>
<proteinExistence type="inferred from homology"/>
<dbReference type="SUPFAM" id="SSF51230">
    <property type="entry name" value="Single hybrid motif"/>
    <property type="match status" value="1"/>
</dbReference>
<evidence type="ECO:0000256" key="7">
    <source>
        <dbReference type="HAMAP-Rule" id="MF_00272"/>
    </source>
</evidence>
<dbReference type="Gene3D" id="3.30.1360.120">
    <property type="entry name" value="Probable tRNA modification gtpase trme, domain 1"/>
    <property type="match status" value="1"/>
</dbReference>
<dbReference type="PROSITE" id="PS50968">
    <property type="entry name" value="BIOTINYL_LIPOYL"/>
    <property type="match status" value="1"/>
</dbReference>
<dbReference type="SUPFAM" id="SSF101790">
    <property type="entry name" value="Aminomethyltransferase beta-barrel domain"/>
    <property type="match status" value="1"/>
</dbReference>
<comment type="caution">
    <text evidence="9">The sequence shown here is derived from an EMBL/GenBank/DDBJ whole genome shotgun (WGS) entry which is preliminary data.</text>
</comment>
<dbReference type="EMBL" id="JAWJZY010000001">
    <property type="protein sequence ID" value="MEE8658060.1"/>
    <property type="molecule type" value="Genomic_DNA"/>
</dbReference>
<dbReference type="Proteomes" id="UP001312908">
    <property type="component" value="Unassembled WGS sequence"/>
</dbReference>
<evidence type="ECO:0000256" key="5">
    <source>
        <dbReference type="ARBA" id="ARBA00022823"/>
    </source>
</evidence>
<dbReference type="InterPro" id="IPR000089">
    <property type="entry name" value="Biotin_lipoyl"/>
</dbReference>
<dbReference type="InterPro" id="IPR006222">
    <property type="entry name" value="GCVT_N"/>
</dbReference>
<dbReference type="Gene3D" id="3.30.70.1400">
    <property type="entry name" value="Aminomethyltransferase beta-barrel domains"/>
    <property type="match status" value="1"/>
</dbReference>
<keyword evidence="10" id="KW-1185">Reference proteome</keyword>
<dbReference type="InterPro" id="IPR033753">
    <property type="entry name" value="GCV_H/Fam206"/>
</dbReference>
<dbReference type="HAMAP" id="MF_00272">
    <property type="entry name" value="GcvH"/>
    <property type="match status" value="1"/>
</dbReference>
<evidence type="ECO:0000256" key="4">
    <source>
        <dbReference type="ARBA" id="ARBA00022679"/>
    </source>
</evidence>
<dbReference type="PANTHER" id="PTHR43757:SF2">
    <property type="entry name" value="AMINOMETHYLTRANSFERASE, MITOCHONDRIAL"/>
    <property type="match status" value="1"/>
</dbReference>
<dbReference type="Gene3D" id="2.40.30.110">
    <property type="entry name" value="Aminomethyltransferase beta-barrel domains"/>
    <property type="match status" value="1"/>
</dbReference>
<comment type="cofactor">
    <cofactor evidence="7">
        <name>(R)-lipoate</name>
        <dbReference type="ChEBI" id="CHEBI:83088"/>
    </cofactor>
    <text evidence="7">Binds 1 lipoyl cofactor covalently.</text>
</comment>
<dbReference type="CDD" id="cd06848">
    <property type="entry name" value="GCS_H"/>
    <property type="match status" value="1"/>
</dbReference>
<dbReference type="PROSITE" id="PS00189">
    <property type="entry name" value="LIPOYL"/>
    <property type="match status" value="1"/>
</dbReference>
<evidence type="ECO:0000313" key="9">
    <source>
        <dbReference type="EMBL" id="MEE8658060.1"/>
    </source>
</evidence>
<dbReference type="NCBIfam" id="NF002270">
    <property type="entry name" value="PRK01202.1"/>
    <property type="match status" value="1"/>
</dbReference>
<name>A0ABU7U0S6_9PROT</name>
<dbReference type="NCBIfam" id="TIGR00528">
    <property type="entry name" value="gcvT"/>
    <property type="match status" value="1"/>
</dbReference>
<evidence type="ECO:0000259" key="8">
    <source>
        <dbReference type="PROSITE" id="PS50968"/>
    </source>
</evidence>
<comment type="function">
    <text evidence="7">The glycine cleavage system catalyzes the degradation of glycine. The H protein shuttles the methylamine group of glycine from the P protein to the T protein.</text>
</comment>
<evidence type="ECO:0000256" key="3">
    <source>
        <dbReference type="ARBA" id="ARBA00022576"/>
    </source>
</evidence>
<protein>
    <recommendedName>
        <fullName evidence="7">Glycine cleavage system H protein</fullName>
    </recommendedName>
</protein>
<dbReference type="Gene3D" id="4.10.1250.10">
    <property type="entry name" value="Aminomethyltransferase fragment"/>
    <property type="match status" value="1"/>
</dbReference>
<keyword evidence="3" id="KW-0032">Aminotransferase</keyword>
<dbReference type="InterPro" id="IPR027266">
    <property type="entry name" value="TrmE/GcvT-like"/>
</dbReference>
<comment type="catalytic activity">
    <reaction evidence="6">
        <text>N(6)-[(R)-S(8)-aminomethyldihydrolipoyl]-L-lysyl-[protein] + (6S)-5,6,7,8-tetrahydrofolate = N(6)-[(R)-dihydrolipoyl]-L-lysyl-[protein] + (6R)-5,10-methylene-5,6,7,8-tetrahydrofolate + NH4(+)</text>
        <dbReference type="Rhea" id="RHEA:16945"/>
        <dbReference type="Rhea" id="RHEA-COMP:10475"/>
        <dbReference type="Rhea" id="RHEA-COMP:10492"/>
        <dbReference type="ChEBI" id="CHEBI:15636"/>
        <dbReference type="ChEBI" id="CHEBI:28938"/>
        <dbReference type="ChEBI" id="CHEBI:57453"/>
        <dbReference type="ChEBI" id="CHEBI:83100"/>
        <dbReference type="ChEBI" id="CHEBI:83143"/>
        <dbReference type="EC" id="2.1.2.10"/>
    </reaction>
</comment>
<comment type="similarity">
    <text evidence="1">Belongs to the GcvT family.</text>
</comment>
<dbReference type="InterPro" id="IPR003016">
    <property type="entry name" value="2-oxoA_DH_lipoyl-BS"/>
</dbReference>
<feature type="modified residue" description="N6-lipoyllysine" evidence="7">
    <location>
        <position position="443"/>
    </location>
</feature>
<comment type="subunit">
    <text evidence="7">The glycine cleavage system is composed of four proteins: P, T, L and H.</text>
</comment>
<dbReference type="InterPro" id="IPR013977">
    <property type="entry name" value="GcvT_C"/>
</dbReference>
<dbReference type="Pfam" id="PF01571">
    <property type="entry name" value="GCV_T"/>
    <property type="match status" value="1"/>
</dbReference>
<dbReference type="Pfam" id="PF08669">
    <property type="entry name" value="GCV_T_C"/>
    <property type="match status" value="1"/>
</dbReference>
<dbReference type="PANTHER" id="PTHR43757">
    <property type="entry name" value="AMINOMETHYLTRANSFERASE"/>
    <property type="match status" value="1"/>
</dbReference>
<evidence type="ECO:0000256" key="1">
    <source>
        <dbReference type="ARBA" id="ARBA00008609"/>
    </source>
</evidence>
<dbReference type="SUPFAM" id="SSF103025">
    <property type="entry name" value="Folate-binding domain"/>
    <property type="match status" value="1"/>
</dbReference>
<dbReference type="InterPro" id="IPR011053">
    <property type="entry name" value="Single_hybrid_motif"/>
</dbReference>
<evidence type="ECO:0000256" key="2">
    <source>
        <dbReference type="ARBA" id="ARBA00009249"/>
    </source>
</evidence>
<accession>A0ABU7U0S6</accession>
<keyword evidence="5 7" id="KW-0450">Lipoyl</keyword>
<dbReference type="InterPro" id="IPR006223">
    <property type="entry name" value="GcvT"/>
</dbReference>